<comment type="subcellular location">
    <subcellularLocation>
        <location evidence="8">Cell membrane</location>
        <topology evidence="8">Multi-pass membrane protein</topology>
    </subcellularLocation>
    <subcellularLocation>
        <location evidence="1">Membrane</location>
        <topology evidence="1">Multi-pass membrane protein</topology>
    </subcellularLocation>
</comment>
<feature type="transmembrane region" description="Helical" evidence="8">
    <location>
        <begin position="103"/>
        <end position="123"/>
    </location>
</feature>
<evidence type="ECO:0000313" key="10">
    <source>
        <dbReference type="EMBL" id="CAA9543997.1"/>
    </source>
</evidence>
<dbReference type="InterPro" id="IPR024041">
    <property type="entry name" value="NH4_transpt_AmtB-like_dom"/>
</dbReference>
<dbReference type="InterPro" id="IPR018047">
    <property type="entry name" value="Ammonium_transpt_CS"/>
</dbReference>
<evidence type="ECO:0000256" key="5">
    <source>
        <dbReference type="ARBA" id="ARBA00022989"/>
    </source>
</evidence>
<evidence type="ECO:0000256" key="2">
    <source>
        <dbReference type="ARBA" id="ARBA00005887"/>
    </source>
</evidence>
<dbReference type="InterPro" id="IPR001905">
    <property type="entry name" value="Ammonium_transpt"/>
</dbReference>
<reference evidence="10" key="1">
    <citation type="submission" date="2020-02" db="EMBL/GenBank/DDBJ databases">
        <authorList>
            <person name="Meier V. D."/>
        </authorList>
    </citation>
    <scope>NUCLEOTIDE SEQUENCE</scope>
    <source>
        <strain evidence="10">AVDCRST_MAG33</strain>
    </source>
</reference>
<accession>A0A6J4U9I5</accession>
<feature type="transmembrane region" description="Helical" evidence="8">
    <location>
        <begin position="286"/>
        <end position="306"/>
    </location>
</feature>
<name>A0A6J4U9I5_9BACT</name>
<dbReference type="SUPFAM" id="SSF111352">
    <property type="entry name" value="Ammonium transporter"/>
    <property type="match status" value="1"/>
</dbReference>
<evidence type="ECO:0000256" key="6">
    <source>
        <dbReference type="ARBA" id="ARBA00023136"/>
    </source>
</evidence>
<dbReference type="GO" id="GO:0008519">
    <property type="term" value="F:ammonium channel activity"/>
    <property type="evidence" value="ECO:0007669"/>
    <property type="project" value="InterPro"/>
</dbReference>
<evidence type="ECO:0000256" key="8">
    <source>
        <dbReference type="RuleBase" id="RU362002"/>
    </source>
</evidence>
<gene>
    <name evidence="10" type="ORF">AVDCRST_MAG33-281</name>
</gene>
<feature type="transmembrane region" description="Helical" evidence="8">
    <location>
        <begin position="262"/>
        <end position="280"/>
    </location>
</feature>
<proteinExistence type="inferred from homology"/>
<keyword evidence="5 8" id="KW-1133">Transmembrane helix</keyword>
<dbReference type="PROSITE" id="PS01219">
    <property type="entry name" value="AMMONIUM_TRANSP"/>
    <property type="match status" value="1"/>
</dbReference>
<evidence type="ECO:0000259" key="9">
    <source>
        <dbReference type="Pfam" id="PF00909"/>
    </source>
</evidence>
<dbReference type="FunFam" id="1.10.3430.10:FF:000011">
    <property type="entry name" value="Ammonium transporter"/>
    <property type="match status" value="1"/>
</dbReference>
<keyword evidence="6 8" id="KW-0472">Membrane</keyword>
<feature type="transmembrane region" description="Helical" evidence="8">
    <location>
        <begin position="318"/>
        <end position="338"/>
    </location>
</feature>
<dbReference type="Pfam" id="PF00909">
    <property type="entry name" value="Ammonium_transp"/>
    <property type="match status" value="1"/>
</dbReference>
<keyword evidence="4 8" id="KW-0812">Transmembrane</keyword>
<keyword evidence="7 8" id="KW-0924">Ammonia transport</keyword>
<dbReference type="PANTHER" id="PTHR43029:SF21">
    <property type="entry name" value="AMMONIUM TRANSPORTER 1"/>
    <property type="match status" value="1"/>
</dbReference>
<dbReference type="Gene3D" id="1.10.3430.10">
    <property type="entry name" value="Ammonium transporter AmtB like domains"/>
    <property type="match status" value="1"/>
</dbReference>
<feature type="transmembrane region" description="Helical" evidence="8">
    <location>
        <begin position="202"/>
        <end position="219"/>
    </location>
</feature>
<feature type="transmembrane region" description="Helical" evidence="8">
    <location>
        <begin position="358"/>
        <end position="380"/>
    </location>
</feature>
<dbReference type="AlphaFoldDB" id="A0A6J4U9I5"/>
<feature type="domain" description="Ammonium transporter AmtB-like" evidence="9">
    <location>
        <begin position="12"/>
        <end position="410"/>
    </location>
</feature>
<evidence type="ECO:0000256" key="3">
    <source>
        <dbReference type="ARBA" id="ARBA00022448"/>
    </source>
</evidence>
<protein>
    <recommendedName>
        <fullName evidence="8">Ammonium transporter</fullName>
    </recommendedName>
</protein>
<dbReference type="GO" id="GO:0005886">
    <property type="term" value="C:plasma membrane"/>
    <property type="evidence" value="ECO:0007669"/>
    <property type="project" value="UniProtKB-SubCell"/>
</dbReference>
<keyword evidence="3 8" id="KW-0813">Transport</keyword>
<dbReference type="EMBL" id="CADCWK010000023">
    <property type="protein sequence ID" value="CAA9543997.1"/>
    <property type="molecule type" value="Genomic_DNA"/>
</dbReference>
<dbReference type="InterPro" id="IPR029020">
    <property type="entry name" value="Ammonium/urea_transptr"/>
</dbReference>
<comment type="similarity">
    <text evidence="2 8">Belongs to the ammonia transporter channel (TC 1.A.11.2) family.</text>
</comment>
<dbReference type="PANTHER" id="PTHR43029">
    <property type="entry name" value="AMMONIUM TRANSPORTER MEP2"/>
    <property type="match status" value="1"/>
</dbReference>
<feature type="transmembrane region" description="Helical" evidence="8">
    <location>
        <begin position="12"/>
        <end position="34"/>
    </location>
</feature>
<sequence length="414" mass="43231">MDALALDTGNTAWVLISAALVLIMTPALGFFYAGLVRRENVLTTIMHSFTVLAIVSVQWVLWGYSLAFSGDVGGIIGNLDWFAFNNVLPGEQFVAAGVPHSLWAVYQGLFAAITTALITGAFAERLKFKALIIFTLVWSTFVYSPVCHWVWAEGGWLYDFGALDFAGGTVVHISSGIAAVVAAVLVGHRVSFGKHEAKPHNLTYTVLGASFLWFGWFGFNAGSAWAADGIAANAFVVTNVAAAMGAISWVAAQWLREGKPSVLAGAAGAVAGLVGITPAAGFVTPAAAIVIGFGAGVLCYFGLGFVKNILRVDDALDVFAVHGIGGIWGALATGLFASATVNPGIGVDGLFYGNPGQLWTQFVAIVSVGAFSGVATFVILKAIDLTIGLRVTEPEESVGLDESVHGEFGYNLAD</sequence>
<dbReference type="NCBIfam" id="TIGR00836">
    <property type="entry name" value="amt"/>
    <property type="match status" value="1"/>
</dbReference>
<evidence type="ECO:0000256" key="1">
    <source>
        <dbReference type="ARBA" id="ARBA00004141"/>
    </source>
</evidence>
<evidence type="ECO:0000256" key="7">
    <source>
        <dbReference type="ARBA" id="ARBA00023177"/>
    </source>
</evidence>
<feature type="transmembrane region" description="Helical" evidence="8">
    <location>
        <begin position="41"/>
        <end position="62"/>
    </location>
</feature>
<feature type="transmembrane region" description="Helical" evidence="8">
    <location>
        <begin position="231"/>
        <end position="250"/>
    </location>
</feature>
<evidence type="ECO:0000256" key="4">
    <source>
        <dbReference type="ARBA" id="ARBA00022692"/>
    </source>
</evidence>
<organism evidence="10">
    <name type="scientific">uncultured Thermomicrobiales bacterium</name>
    <dbReference type="NCBI Taxonomy" id="1645740"/>
    <lineage>
        <taxon>Bacteria</taxon>
        <taxon>Pseudomonadati</taxon>
        <taxon>Thermomicrobiota</taxon>
        <taxon>Thermomicrobia</taxon>
        <taxon>Thermomicrobiales</taxon>
        <taxon>environmental samples</taxon>
    </lineage>
</organism>
<feature type="transmembrane region" description="Helical" evidence="8">
    <location>
        <begin position="171"/>
        <end position="190"/>
    </location>
</feature>
<feature type="transmembrane region" description="Helical" evidence="8">
    <location>
        <begin position="130"/>
        <end position="151"/>
    </location>
</feature>